<organism evidence="2 3">
    <name type="scientific">Colletotrichum tanaceti</name>
    <dbReference type="NCBI Taxonomy" id="1306861"/>
    <lineage>
        <taxon>Eukaryota</taxon>
        <taxon>Fungi</taxon>
        <taxon>Dikarya</taxon>
        <taxon>Ascomycota</taxon>
        <taxon>Pezizomycotina</taxon>
        <taxon>Sordariomycetes</taxon>
        <taxon>Hypocreomycetidae</taxon>
        <taxon>Glomerellales</taxon>
        <taxon>Glomerellaceae</taxon>
        <taxon>Colletotrichum</taxon>
        <taxon>Colletotrichum destructivum species complex</taxon>
    </lineage>
</organism>
<evidence type="ECO:0000313" key="2">
    <source>
        <dbReference type="EMBL" id="TKW57650.1"/>
    </source>
</evidence>
<dbReference type="Gene3D" id="3.40.50.150">
    <property type="entry name" value="Vaccinia Virus protein VP39"/>
    <property type="match status" value="1"/>
</dbReference>
<keyword evidence="3" id="KW-1185">Reference proteome</keyword>
<dbReference type="AlphaFoldDB" id="A0A4U6XPD1"/>
<feature type="region of interest" description="Disordered" evidence="1">
    <location>
        <begin position="74"/>
        <end position="103"/>
    </location>
</feature>
<reference evidence="2 3" key="1">
    <citation type="journal article" date="2019" name="PLoS ONE">
        <title>Comparative genome analysis indicates high evolutionary potential of pathogenicity genes in Colletotrichum tanaceti.</title>
        <authorList>
            <person name="Lelwala R.V."/>
            <person name="Korhonen P.K."/>
            <person name="Young N.D."/>
            <person name="Scott J.B."/>
            <person name="Ades P.A."/>
            <person name="Gasser R.B."/>
            <person name="Taylor P.W.J."/>
        </authorList>
    </citation>
    <scope>NUCLEOTIDE SEQUENCE [LARGE SCALE GENOMIC DNA]</scope>
    <source>
        <strain evidence="2">BRIP57314</strain>
    </source>
</reference>
<sequence length="325" mass="34194">MPQSTVPSPTLLSLAQAYPHDPAHLHNVILPQLAHRLRLAALWSIAPSTKVLDIGCGQGDSALVLAHAVAPSTPDGGSTDISGTGTTAGASPGPAPGHVTALDPAPGDYGAPYTLAEAQSHILSSSPYGAHITFHRSDAPSYLASNSSATFDSATLCHSLWYFPSRAAVVALFGALHSSRRIGRLCLAEYCPQARTPSQEPHEMAVAAQARLHALREARGKSEPSDANVRCAPDPEELVALAREAGWVLKERGSVDTPGMLDGQWEVGSVLAADWTEEVAREGLGREAEEELLGCVAKIEAAVADLKKDGEKVQTLDAAWVVMER</sequence>
<dbReference type="OrthoDB" id="8300214at2759"/>
<comment type="caution">
    <text evidence="2">The sequence shown here is derived from an EMBL/GenBank/DDBJ whole genome shotgun (WGS) entry which is preliminary data.</text>
</comment>
<proteinExistence type="predicted"/>
<dbReference type="EMBL" id="PJEX01000038">
    <property type="protein sequence ID" value="TKW57650.1"/>
    <property type="molecule type" value="Genomic_DNA"/>
</dbReference>
<dbReference type="Proteomes" id="UP000310108">
    <property type="component" value="Unassembled WGS sequence"/>
</dbReference>
<evidence type="ECO:0008006" key="4">
    <source>
        <dbReference type="Google" id="ProtNLM"/>
    </source>
</evidence>
<accession>A0A4U6XPD1</accession>
<evidence type="ECO:0000313" key="3">
    <source>
        <dbReference type="Proteomes" id="UP000310108"/>
    </source>
</evidence>
<dbReference type="SUPFAM" id="SSF53335">
    <property type="entry name" value="S-adenosyl-L-methionine-dependent methyltransferases"/>
    <property type="match status" value="1"/>
</dbReference>
<dbReference type="STRING" id="1306861.A0A4U6XPD1"/>
<evidence type="ECO:0000256" key="1">
    <source>
        <dbReference type="SAM" id="MobiDB-lite"/>
    </source>
</evidence>
<protein>
    <recommendedName>
        <fullName evidence="4">Methyltransferase ustM</fullName>
    </recommendedName>
</protein>
<name>A0A4U6XPD1_9PEZI</name>
<dbReference type="InterPro" id="IPR029063">
    <property type="entry name" value="SAM-dependent_MTases_sf"/>
</dbReference>
<gene>
    <name evidence="2" type="ORF">CTA1_6690</name>
</gene>
<feature type="compositionally biased region" description="Low complexity" evidence="1">
    <location>
        <begin position="74"/>
        <end position="92"/>
    </location>
</feature>